<evidence type="ECO:0000259" key="8">
    <source>
        <dbReference type="Pfam" id="PF26283"/>
    </source>
</evidence>
<dbReference type="InterPro" id="IPR013935">
    <property type="entry name" value="Trs120_TRAPPC9"/>
</dbReference>
<reference evidence="9" key="1">
    <citation type="submission" date="2020-09" db="EMBL/GenBank/DDBJ databases">
        <title>Genome-Enabled Discovery of Anthraquinone Biosynthesis in Senna tora.</title>
        <authorList>
            <person name="Kang S.-H."/>
            <person name="Pandey R.P."/>
            <person name="Lee C.-M."/>
            <person name="Sim J.-S."/>
            <person name="Jeong J.-T."/>
            <person name="Choi B.-S."/>
            <person name="Jung M."/>
            <person name="Ginzburg D."/>
            <person name="Zhao K."/>
            <person name="Won S.Y."/>
            <person name="Oh T.-J."/>
            <person name="Yu Y."/>
            <person name="Kim N.-H."/>
            <person name="Lee O.R."/>
            <person name="Lee T.-H."/>
            <person name="Bashyal P."/>
            <person name="Kim T.-S."/>
            <person name="Lee W.-H."/>
            <person name="Kawkins C."/>
            <person name="Kim C.-K."/>
            <person name="Kim J.S."/>
            <person name="Ahn B.O."/>
            <person name="Rhee S.Y."/>
            <person name="Sohng J.K."/>
        </authorList>
    </citation>
    <scope>NUCLEOTIDE SEQUENCE</scope>
    <source>
        <tissue evidence="9">Leaf</tissue>
    </source>
</reference>
<comment type="caution">
    <text evidence="9">The sequence shown here is derived from an EMBL/GenBank/DDBJ whole genome shotgun (WGS) entry which is preliminary data.</text>
</comment>
<feature type="region of interest" description="Disordered" evidence="3">
    <location>
        <begin position="1049"/>
        <end position="1073"/>
    </location>
</feature>
<evidence type="ECO:0000259" key="5">
    <source>
        <dbReference type="Pfam" id="PF26251"/>
    </source>
</evidence>
<dbReference type="Pfam" id="PF26282">
    <property type="entry name" value="Ig_TRAPPC9-Trs120_3rd"/>
    <property type="match status" value="1"/>
</dbReference>
<evidence type="ECO:0000313" key="9">
    <source>
        <dbReference type="EMBL" id="KAF7830329.1"/>
    </source>
</evidence>
<keyword evidence="2" id="KW-0333">Golgi apparatus</keyword>
<dbReference type="InterPro" id="IPR058565">
    <property type="entry name" value="Ig_TRAPPC9_Trs120_1st"/>
</dbReference>
<feature type="domain" description="Trs120/TRAPPC9 first Ig-like" evidence="6">
    <location>
        <begin position="544"/>
        <end position="644"/>
    </location>
</feature>
<gene>
    <name evidence="9" type="ORF">G2W53_012662</name>
</gene>
<evidence type="ECO:0000313" key="10">
    <source>
        <dbReference type="Proteomes" id="UP000634136"/>
    </source>
</evidence>
<dbReference type="Proteomes" id="UP000634136">
    <property type="component" value="Unassembled WGS sequence"/>
</dbReference>
<dbReference type="Pfam" id="PF26283">
    <property type="entry name" value="Ig_TRAPPC9-Trs120_4th"/>
    <property type="match status" value="1"/>
</dbReference>
<keyword evidence="10" id="KW-1185">Reference proteome</keyword>
<feature type="domain" description="Trs120/TRAPPC9 third Ig-like" evidence="7">
    <location>
        <begin position="869"/>
        <end position="1031"/>
    </location>
</feature>
<dbReference type="Pfam" id="PF08626">
    <property type="entry name" value="TRAPPC9-Trs120"/>
    <property type="match status" value="2"/>
</dbReference>
<dbReference type="InterPro" id="IPR058563">
    <property type="entry name" value="Trs120_TRAPPC9_N"/>
</dbReference>
<dbReference type="OrthoDB" id="27962at2759"/>
<proteinExistence type="predicted"/>
<protein>
    <submittedName>
        <fullName evidence="9">Trafficking protein particle complex II-specific subunit 120-like protein</fullName>
    </submittedName>
</protein>
<evidence type="ECO:0000259" key="6">
    <source>
        <dbReference type="Pfam" id="PF26254"/>
    </source>
</evidence>
<dbReference type="InterPro" id="IPR058564">
    <property type="entry name" value="TPR_TRAPPC9_Trs120"/>
</dbReference>
<dbReference type="GO" id="GO:0005802">
    <property type="term" value="C:trans-Golgi network"/>
    <property type="evidence" value="ECO:0007669"/>
    <property type="project" value="TreeGrafter"/>
</dbReference>
<sequence>MEPDVSIESSSMIQVAVLPIGTVPPNMLRDYYSMLLPLHIIPLSAISSFYTEHQKSPFAHQPWDSGYLRFKFVLGGAPPSPWEDFQSHRKTLAVIGICHCPSSPDLDSVIDQFSNSCKSYPSSLVDRCFAFCPDDSQLEDGSRKGGNLRLFPPADRQTLEFHLNTMMQEVAASLLMEFEKWVLQAESSGTILKTPLDSQASLSSEEVIKAKKRRLGRAQKTIGDYCLLAGSPVDANAHYTTALELARLTGDYFWYAGALEGGVCALLIDRMGQKDVVLEEEVRYRYNSVILNYKKSQDNAQRVSPLSFELEATLKLARFLCRRELAKEVVELLTNAADGAKSLIDASDRLILFVEIARLYGSLGYQRKAAFFTRQVAQLYLQQDNRLAAISAMQVLAMTTKAYHVQSRASICENSQHNKGTGSSNADSGKKHHQSAVSLFESQWSTLQMVVLREILLSAVRAGDPLAAWSAAARLLRSYYPLITPVGQNGLANALTNSAERLPPGTRCADPALPFIRLHSFPLHPTQMDIIKRNPAREDWWAGSAPSGPFIYTPFSKGETNNIKKQELIWIVGEPVQVLVELANPCGFDLKVDSIYLSVHSGNFDAFPVIVSLPPNSSKVITLSGIPTSVGLVTIPGCIVHCFGVITEHLFKDVDNLLLGASQGLVLSDPFRCCGSPKLKNVSVPNISVVPPLPLLVSRVVGGDGAIILYEGEIRDIWISVANAGTVPIEQAHISLSGKNQDSVLSYSCETLKSCLPLKPGAEVTLPVTLRAWQVGLVDPDAGAGKSASGSIMRHFKEGISPSLLIHYAGPLQTSGDTPTNGSTVPPGRRLVVPLHICVLPGLSFVKARLLSMEFPAHVDNNSNGGHVDSQSKMDRLVKIDPFRGSWGLRFLELELSNPTDVVFEISVSVKLENSSDEDNVSASQDASEYGYPKTRIDRDCSARVLVPLEHFKLPVLDDSFFMKDAQTDGVSGGRHATFSEKNTKAELNACIKNLISRIKVRWHSGRNSAGELNIKDAIQAALQTSIMDVLLPDPLTFGFRLVRNGLESQNSDPDKESNTDVESPTSKDSVLAHETTPMEVLVRNNTKDLIKMSLNITCRDVAGENCVDSSKATVLWTGVLNDITMEIPPLQETKHSFCLYFLVPGEYTLTAAAVINDANDILRTRARTNSADEPIFCRGPPYHVRVLGTA</sequence>
<organism evidence="9 10">
    <name type="scientific">Senna tora</name>
    <dbReference type="NCBI Taxonomy" id="362788"/>
    <lineage>
        <taxon>Eukaryota</taxon>
        <taxon>Viridiplantae</taxon>
        <taxon>Streptophyta</taxon>
        <taxon>Embryophyta</taxon>
        <taxon>Tracheophyta</taxon>
        <taxon>Spermatophyta</taxon>
        <taxon>Magnoliopsida</taxon>
        <taxon>eudicotyledons</taxon>
        <taxon>Gunneridae</taxon>
        <taxon>Pentapetalae</taxon>
        <taxon>rosids</taxon>
        <taxon>fabids</taxon>
        <taxon>Fabales</taxon>
        <taxon>Fabaceae</taxon>
        <taxon>Caesalpinioideae</taxon>
        <taxon>Cassia clade</taxon>
        <taxon>Senna</taxon>
    </lineage>
</organism>
<dbReference type="PANTHER" id="PTHR21512">
    <property type="entry name" value="TRAFFICKING PROTEIN PARTICLE COMPLEX SUBUNIT 9"/>
    <property type="match status" value="1"/>
</dbReference>
<feature type="domain" description="Trs120/TRAPPC9 N-terminal" evidence="4">
    <location>
        <begin position="9"/>
        <end position="196"/>
    </location>
</feature>
<feature type="domain" description="Trs120/TRAPPC9 fourth Ig-like" evidence="8">
    <location>
        <begin position="1056"/>
        <end position="1187"/>
    </location>
</feature>
<feature type="domain" description="Trs120/TRAPPC9 N-terminal" evidence="4">
    <location>
        <begin position="202"/>
        <end position="268"/>
    </location>
</feature>
<evidence type="ECO:0000256" key="3">
    <source>
        <dbReference type="SAM" id="MobiDB-lite"/>
    </source>
</evidence>
<dbReference type="InterPro" id="IPR058568">
    <property type="entry name" value="Ig_TRAPPC9_Trs120_4th"/>
</dbReference>
<dbReference type="Pfam" id="PF26251">
    <property type="entry name" value="TPR_TRAPPC9-Trs120"/>
    <property type="match status" value="1"/>
</dbReference>
<accession>A0A834WSL7</accession>
<dbReference type="AlphaFoldDB" id="A0A834WSL7"/>
<dbReference type="Pfam" id="PF26254">
    <property type="entry name" value="Ig_TRAPPC9-Trs120_1st"/>
    <property type="match status" value="1"/>
</dbReference>
<feature type="domain" description="Trs120/TRAPPC9 TPR region" evidence="5">
    <location>
        <begin position="328"/>
        <end position="497"/>
    </location>
</feature>
<evidence type="ECO:0000259" key="4">
    <source>
        <dbReference type="Pfam" id="PF08626"/>
    </source>
</evidence>
<evidence type="ECO:0000256" key="2">
    <source>
        <dbReference type="ARBA" id="ARBA00023034"/>
    </source>
</evidence>
<dbReference type="EMBL" id="JAAIUW010000005">
    <property type="protein sequence ID" value="KAF7830329.1"/>
    <property type="molecule type" value="Genomic_DNA"/>
</dbReference>
<evidence type="ECO:0000259" key="7">
    <source>
        <dbReference type="Pfam" id="PF26282"/>
    </source>
</evidence>
<evidence type="ECO:0000256" key="1">
    <source>
        <dbReference type="ARBA" id="ARBA00004555"/>
    </source>
</evidence>
<dbReference type="PANTHER" id="PTHR21512:SF5">
    <property type="entry name" value="TRAFFICKING PROTEIN PARTICLE COMPLEX SUBUNIT 9"/>
    <property type="match status" value="1"/>
</dbReference>
<name>A0A834WSL7_9FABA</name>
<comment type="subcellular location">
    <subcellularLocation>
        <location evidence="1">Golgi apparatus</location>
    </subcellularLocation>
</comment>
<dbReference type="InterPro" id="IPR058567">
    <property type="entry name" value="Ig_TRAPPC9_Trs120_3rd"/>
</dbReference>